<sequence>MSTAAYTGYIIAASDWPDDVKLAMGKSSLAATTADTWRRHVGPEKAASRDFPIFVQRWSDMGYKPFRVTLTLDNSSDQTEAMAEILHKQASRPILRPTPRKEPRE</sequence>
<keyword evidence="2" id="KW-1185">Reference proteome</keyword>
<accession>A0ABV7DCZ1</accession>
<reference evidence="2" key="1">
    <citation type="journal article" date="2019" name="Int. J. Syst. Evol. Microbiol.">
        <title>The Global Catalogue of Microorganisms (GCM) 10K type strain sequencing project: providing services to taxonomists for standard genome sequencing and annotation.</title>
        <authorList>
            <consortium name="The Broad Institute Genomics Platform"/>
            <consortium name="The Broad Institute Genome Sequencing Center for Infectious Disease"/>
            <person name="Wu L."/>
            <person name="Ma J."/>
        </authorList>
    </citation>
    <scope>NUCLEOTIDE SEQUENCE [LARGE SCALE GENOMIC DNA]</scope>
    <source>
        <strain evidence="2">KCTC 52677</strain>
    </source>
</reference>
<gene>
    <name evidence="1" type="ORF">ACFOHH_04740</name>
</gene>
<dbReference type="EMBL" id="JBHRSP010000006">
    <property type="protein sequence ID" value="MFC3072408.1"/>
    <property type="molecule type" value="Genomic_DNA"/>
</dbReference>
<name>A0ABV7DCZ1_9HYPH</name>
<evidence type="ECO:0000313" key="2">
    <source>
        <dbReference type="Proteomes" id="UP001595377"/>
    </source>
</evidence>
<dbReference type="Proteomes" id="UP001595377">
    <property type="component" value="Unassembled WGS sequence"/>
</dbReference>
<dbReference type="RefSeq" id="WP_257317866.1">
    <property type="nucleotide sequence ID" value="NZ_JANFDG010000035.1"/>
</dbReference>
<evidence type="ECO:0000313" key="1">
    <source>
        <dbReference type="EMBL" id="MFC3072408.1"/>
    </source>
</evidence>
<proteinExistence type="predicted"/>
<organism evidence="1 2">
    <name type="scientific">Shinella pollutisoli</name>
    <dbReference type="NCBI Taxonomy" id="2250594"/>
    <lineage>
        <taxon>Bacteria</taxon>
        <taxon>Pseudomonadati</taxon>
        <taxon>Pseudomonadota</taxon>
        <taxon>Alphaproteobacteria</taxon>
        <taxon>Hyphomicrobiales</taxon>
        <taxon>Rhizobiaceae</taxon>
        <taxon>Shinella</taxon>
    </lineage>
</organism>
<protein>
    <submittedName>
        <fullName evidence="1">Uncharacterized protein</fullName>
    </submittedName>
</protein>
<comment type="caution">
    <text evidence="1">The sequence shown here is derived from an EMBL/GenBank/DDBJ whole genome shotgun (WGS) entry which is preliminary data.</text>
</comment>